<evidence type="ECO:0000259" key="1">
    <source>
        <dbReference type="Pfam" id="PF05193"/>
    </source>
</evidence>
<organism evidence="2 3">
    <name type="scientific">Metaclostridioides mangenotii</name>
    <dbReference type="NCBI Taxonomy" id="1540"/>
    <lineage>
        <taxon>Bacteria</taxon>
        <taxon>Bacillati</taxon>
        <taxon>Bacillota</taxon>
        <taxon>Clostridia</taxon>
        <taxon>Peptostreptococcales</taxon>
        <taxon>Peptostreptococcaceae</taxon>
        <taxon>Metaclostridioides</taxon>
    </lineage>
</organism>
<dbReference type="EMBL" id="JAGGJX010000001">
    <property type="protein sequence ID" value="MBP1854832.1"/>
    <property type="molecule type" value="Genomic_DNA"/>
</dbReference>
<evidence type="ECO:0000313" key="3">
    <source>
        <dbReference type="Proteomes" id="UP000767291"/>
    </source>
</evidence>
<dbReference type="PANTHER" id="PTHR11851:SF186">
    <property type="entry name" value="INACTIVE METALLOPROTEASE YMFF-RELATED"/>
    <property type="match status" value="1"/>
</dbReference>
<dbReference type="InterPro" id="IPR050361">
    <property type="entry name" value="MPP/UQCRC_Complex"/>
</dbReference>
<sequence length="420" mass="47889">MSDLKRVDLGNNINLTLIKTSKFKTNLVSVYIQRELDREDVTKNALLPSVITSGSNKYPTLREISHKLDSLYGASLLSNAGKRSEKQILEFKILGINDKFIDEDIFKDMIEFLNEIINNPFIEDEGFKEEYLNLEKQNLRDKIKAAINDKKSYAQSKCVEAMCKDERYSIDENGYEDDIDSITAVDLYNHYKNILKTSPIDIVVEGNFDEDFVVESIKQNFKFERGEIIEIPRGEFSKKVDEVKIVEEKMDITQGKLVMGYRANVDYMDNDKYYSLVVGNSVFGGGAHSKLFNNVREKESLCYYVYSSVEKYKSIMFVSSGIEAQNYEKAVKIIKEQLEDLKNGKITDQEISNSKSALINSAKSVTDNIGGMSEFSFAQSFAKTNSTVEDLIKSIEKVTVDDIVNAVKDIELDTVYFLRN</sequence>
<dbReference type="SUPFAM" id="SSF63411">
    <property type="entry name" value="LuxS/MPP-like metallohydrolase"/>
    <property type="match status" value="2"/>
</dbReference>
<dbReference type="Proteomes" id="UP000767291">
    <property type="component" value="Unassembled WGS sequence"/>
</dbReference>
<name>A0ABS4EA62_9FIRM</name>
<feature type="domain" description="Peptidase M16 C-terminal" evidence="1">
    <location>
        <begin position="181"/>
        <end position="358"/>
    </location>
</feature>
<dbReference type="InterPro" id="IPR011249">
    <property type="entry name" value="Metalloenz_LuxS/M16"/>
</dbReference>
<protein>
    <submittedName>
        <fullName evidence="2">Zn-dependent peptidase</fullName>
    </submittedName>
</protein>
<proteinExistence type="predicted"/>
<dbReference type="PANTHER" id="PTHR11851">
    <property type="entry name" value="METALLOPROTEASE"/>
    <property type="match status" value="1"/>
</dbReference>
<keyword evidence="3" id="KW-1185">Reference proteome</keyword>
<evidence type="ECO:0000313" key="2">
    <source>
        <dbReference type="EMBL" id="MBP1854832.1"/>
    </source>
</evidence>
<dbReference type="NCBIfam" id="NF047422">
    <property type="entry name" value="YfmF_fam"/>
    <property type="match status" value="1"/>
</dbReference>
<dbReference type="RefSeq" id="WP_209456275.1">
    <property type="nucleotide sequence ID" value="NZ_BAAACS010000013.1"/>
</dbReference>
<dbReference type="Pfam" id="PF05193">
    <property type="entry name" value="Peptidase_M16_C"/>
    <property type="match status" value="1"/>
</dbReference>
<reference evidence="2 3" key="1">
    <citation type="submission" date="2021-03" db="EMBL/GenBank/DDBJ databases">
        <title>Genomic Encyclopedia of Type Strains, Phase IV (KMG-IV): sequencing the most valuable type-strain genomes for metagenomic binning, comparative biology and taxonomic classification.</title>
        <authorList>
            <person name="Goeker M."/>
        </authorList>
    </citation>
    <scope>NUCLEOTIDE SEQUENCE [LARGE SCALE GENOMIC DNA]</scope>
    <source>
        <strain evidence="2 3">DSM 1289</strain>
    </source>
</reference>
<dbReference type="InterPro" id="IPR007863">
    <property type="entry name" value="Peptidase_M16_C"/>
</dbReference>
<comment type="caution">
    <text evidence="2">The sequence shown here is derived from an EMBL/GenBank/DDBJ whole genome shotgun (WGS) entry which is preliminary data.</text>
</comment>
<gene>
    <name evidence="2" type="ORF">J2Z43_001222</name>
</gene>
<accession>A0ABS4EA62</accession>
<dbReference type="Gene3D" id="3.30.830.10">
    <property type="entry name" value="Metalloenzyme, LuxS/M16 peptidase-like"/>
    <property type="match status" value="2"/>
</dbReference>